<keyword evidence="2" id="KW-1185">Reference proteome</keyword>
<dbReference type="EMBL" id="BPLR01003304">
    <property type="protein sequence ID" value="GIX83226.1"/>
    <property type="molecule type" value="Genomic_DNA"/>
</dbReference>
<comment type="caution">
    <text evidence="1">The sequence shown here is derived from an EMBL/GenBank/DDBJ whole genome shotgun (WGS) entry which is preliminary data.</text>
</comment>
<evidence type="ECO:0000313" key="2">
    <source>
        <dbReference type="Proteomes" id="UP001054945"/>
    </source>
</evidence>
<organism evidence="1 2">
    <name type="scientific">Caerostris extrusa</name>
    <name type="common">Bark spider</name>
    <name type="synonym">Caerostris bankana</name>
    <dbReference type="NCBI Taxonomy" id="172846"/>
    <lineage>
        <taxon>Eukaryota</taxon>
        <taxon>Metazoa</taxon>
        <taxon>Ecdysozoa</taxon>
        <taxon>Arthropoda</taxon>
        <taxon>Chelicerata</taxon>
        <taxon>Arachnida</taxon>
        <taxon>Araneae</taxon>
        <taxon>Araneomorphae</taxon>
        <taxon>Entelegynae</taxon>
        <taxon>Araneoidea</taxon>
        <taxon>Araneidae</taxon>
        <taxon>Caerostris</taxon>
    </lineage>
</organism>
<dbReference type="AlphaFoldDB" id="A0AAV4NGZ7"/>
<name>A0AAV4NGZ7_CAEEX</name>
<sequence>MPSIHNPATGYDSSILPPPAEHLKTSSNLCSYVKILRKLPPNHLKSFFSTTMTFLLLKAKKHGDLTLDVSEDSNLNPSVWQLHICVVPKGFLAIEAISSGNEMIWAIKSDLLSDDGAWKGHDSRSLSRGRCGQLTTWALNFFLCFCFCPAPFYR</sequence>
<dbReference type="Proteomes" id="UP001054945">
    <property type="component" value="Unassembled WGS sequence"/>
</dbReference>
<reference evidence="1 2" key="1">
    <citation type="submission" date="2021-06" db="EMBL/GenBank/DDBJ databases">
        <title>Caerostris extrusa draft genome.</title>
        <authorList>
            <person name="Kono N."/>
            <person name="Arakawa K."/>
        </authorList>
    </citation>
    <scope>NUCLEOTIDE SEQUENCE [LARGE SCALE GENOMIC DNA]</scope>
</reference>
<proteinExistence type="predicted"/>
<evidence type="ECO:0000313" key="1">
    <source>
        <dbReference type="EMBL" id="GIX83226.1"/>
    </source>
</evidence>
<protein>
    <submittedName>
        <fullName evidence="1">Uncharacterized protein</fullName>
    </submittedName>
</protein>
<gene>
    <name evidence="1" type="ORF">CEXT_360521</name>
</gene>
<accession>A0AAV4NGZ7</accession>